<dbReference type="GO" id="GO:1902282">
    <property type="term" value="F:voltage-gated potassium channel activity involved in ventricular cardiac muscle cell action potential repolarization"/>
    <property type="evidence" value="ECO:0007669"/>
    <property type="project" value="TreeGrafter"/>
</dbReference>
<keyword evidence="5 6" id="KW-0472">Membrane</keyword>
<dbReference type="InParanoid" id="A0A6P6D6F0"/>
<dbReference type="Proteomes" id="UP000515203">
    <property type="component" value="Unplaced"/>
</dbReference>
<dbReference type="OrthoDB" id="9907547at2759"/>
<accession>A0A6P6D6F0</accession>
<evidence type="ECO:0000313" key="8">
    <source>
        <dbReference type="RefSeq" id="XP_023555646.1"/>
    </source>
</evidence>
<organism evidence="7 8">
    <name type="scientific">Octodon degus</name>
    <name type="common">Degu</name>
    <name type="synonym">Sciurus degus</name>
    <dbReference type="NCBI Taxonomy" id="10160"/>
    <lineage>
        <taxon>Eukaryota</taxon>
        <taxon>Metazoa</taxon>
        <taxon>Chordata</taxon>
        <taxon>Craniata</taxon>
        <taxon>Vertebrata</taxon>
        <taxon>Euteleostomi</taxon>
        <taxon>Mammalia</taxon>
        <taxon>Eutheria</taxon>
        <taxon>Euarchontoglires</taxon>
        <taxon>Glires</taxon>
        <taxon>Rodentia</taxon>
        <taxon>Hystricomorpha</taxon>
        <taxon>Octodontidae</taxon>
        <taxon>Octodon</taxon>
    </lineage>
</organism>
<dbReference type="GeneID" id="101593112"/>
<dbReference type="GO" id="GO:0005251">
    <property type="term" value="F:delayed rectifier potassium channel activity"/>
    <property type="evidence" value="ECO:0007669"/>
    <property type="project" value="TreeGrafter"/>
</dbReference>
<evidence type="ECO:0000256" key="2">
    <source>
        <dbReference type="ARBA" id="ARBA00005688"/>
    </source>
</evidence>
<dbReference type="PANTHER" id="PTHR15282:SF7">
    <property type="entry name" value="POTASSIUM VOLTAGE-GATED CHANNEL SUBFAMILY E REGULATORY BETA SUBUNIT 5"/>
    <property type="match status" value="1"/>
</dbReference>
<keyword evidence="3 6" id="KW-0812">Transmembrane</keyword>
<dbReference type="CTD" id="23630"/>
<evidence type="ECO:0000313" key="7">
    <source>
        <dbReference type="Proteomes" id="UP000515203"/>
    </source>
</evidence>
<evidence type="ECO:0000256" key="6">
    <source>
        <dbReference type="SAM" id="Phobius"/>
    </source>
</evidence>
<gene>
    <name evidence="8" type="primary">Kcne5</name>
</gene>
<evidence type="ECO:0000256" key="1">
    <source>
        <dbReference type="ARBA" id="ARBA00004167"/>
    </source>
</evidence>
<dbReference type="GO" id="GO:0097623">
    <property type="term" value="P:potassium ion export across plasma membrane"/>
    <property type="evidence" value="ECO:0007669"/>
    <property type="project" value="TreeGrafter"/>
</dbReference>
<evidence type="ECO:0000256" key="4">
    <source>
        <dbReference type="ARBA" id="ARBA00022989"/>
    </source>
</evidence>
<dbReference type="RefSeq" id="XP_023555646.1">
    <property type="nucleotide sequence ID" value="XM_023699878.1"/>
</dbReference>
<dbReference type="GO" id="GO:0086091">
    <property type="term" value="P:regulation of heart rate by cardiac conduction"/>
    <property type="evidence" value="ECO:0007669"/>
    <property type="project" value="TreeGrafter"/>
</dbReference>
<dbReference type="GO" id="GO:0008076">
    <property type="term" value="C:voltage-gated potassium channel complex"/>
    <property type="evidence" value="ECO:0007669"/>
    <property type="project" value="TreeGrafter"/>
</dbReference>
<keyword evidence="7" id="KW-1185">Reference proteome</keyword>
<proteinExistence type="inferred from homology"/>
<dbReference type="AlphaFoldDB" id="A0A6P6D6F0"/>
<dbReference type="PANTHER" id="PTHR15282">
    <property type="entry name" value="POTASSIUM VOLTAGE-GATED CHANNEL SUBFAMILY E MEMBER 1, 3"/>
    <property type="match status" value="1"/>
</dbReference>
<dbReference type="GO" id="GO:0044325">
    <property type="term" value="F:transmembrane transporter binding"/>
    <property type="evidence" value="ECO:0007669"/>
    <property type="project" value="TreeGrafter"/>
</dbReference>
<dbReference type="GO" id="GO:0015459">
    <property type="term" value="F:potassium channel regulator activity"/>
    <property type="evidence" value="ECO:0007669"/>
    <property type="project" value="TreeGrafter"/>
</dbReference>
<dbReference type="GO" id="GO:0060307">
    <property type="term" value="P:regulation of ventricular cardiac muscle cell membrane repolarization"/>
    <property type="evidence" value="ECO:0007669"/>
    <property type="project" value="TreeGrafter"/>
</dbReference>
<reference evidence="8" key="1">
    <citation type="submission" date="2025-08" db="UniProtKB">
        <authorList>
            <consortium name="RefSeq"/>
        </authorList>
    </citation>
    <scope>IDENTIFICATION</scope>
</reference>
<protein>
    <submittedName>
        <fullName evidence="8">Potassium voltage-gated channel subfamily E regulatory beta subunit 5</fullName>
    </submittedName>
</protein>
<comment type="subcellular location">
    <subcellularLocation>
        <location evidence="1">Membrane</location>
        <topology evidence="1">Single-pass membrane protein</topology>
    </subcellularLocation>
</comment>
<comment type="similarity">
    <text evidence="2">Belongs to the potassium channel KCNE family.</text>
</comment>
<dbReference type="FunCoup" id="A0A6P6D6F0">
    <property type="interactions" value="64"/>
</dbReference>
<evidence type="ECO:0000256" key="5">
    <source>
        <dbReference type="ARBA" id="ARBA00023136"/>
    </source>
</evidence>
<sequence length="143" mass="15392">MNCSDSRWLQNLLSRLLLELHHQGNTSGLVAGSDLSMGMGAVPDTFGGREATSAKGDDAYLYILLIMIFYACLAGGLIMAYTRSRKLCKAKQKPTQTCNTLPQWASGCALDTDAETAANFLVEGHRLLAPETLPALTQGAERV</sequence>
<dbReference type="InterPro" id="IPR000369">
    <property type="entry name" value="K_chnl_KCNE"/>
</dbReference>
<evidence type="ECO:0000256" key="3">
    <source>
        <dbReference type="ARBA" id="ARBA00022692"/>
    </source>
</evidence>
<name>A0A6P6D6F0_OCTDE</name>
<keyword evidence="4 6" id="KW-1133">Transmembrane helix</keyword>
<feature type="transmembrane region" description="Helical" evidence="6">
    <location>
        <begin position="59"/>
        <end position="81"/>
    </location>
</feature>